<evidence type="ECO:0000313" key="1">
    <source>
        <dbReference type="EMBL" id="MCI20211.1"/>
    </source>
</evidence>
<organism evidence="1 2">
    <name type="scientific">Trifolium medium</name>
    <dbReference type="NCBI Taxonomy" id="97028"/>
    <lineage>
        <taxon>Eukaryota</taxon>
        <taxon>Viridiplantae</taxon>
        <taxon>Streptophyta</taxon>
        <taxon>Embryophyta</taxon>
        <taxon>Tracheophyta</taxon>
        <taxon>Spermatophyta</taxon>
        <taxon>Magnoliopsida</taxon>
        <taxon>eudicotyledons</taxon>
        <taxon>Gunneridae</taxon>
        <taxon>Pentapetalae</taxon>
        <taxon>rosids</taxon>
        <taxon>fabids</taxon>
        <taxon>Fabales</taxon>
        <taxon>Fabaceae</taxon>
        <taxon>Papilionoideae</taxon>
        <taxon>50 kb inversion clade</taxon>
        <taxon>NPAAA clade</taxon>
        <taxon>Hologalegina</taxon>
        <taxon>IRL clade</taxon>
        <taxon>Trifolieae</taxon>
        <taxon>Trifolium</taxon>
    </lineage>
</organism>
<keyword evidence="2" id="KW-1185">Reference proteome</keyword>
<name>A0A392Q7B4_9FABA</name>
<dbReference type="Proteomes" id="UP000265520">
    <property type="component" value="Unassembled WGS sequence"/>
</dbReference>
<dbReference type="EMBL" id="LXQA010118742">
    <property type="protein sequence ID" value="MCI20211.1"/>
    <property type="molecule type" value="Genomic_DNA"/>
</dbReference>
<sequence length="38" mass="4146">MRPLERSLEKLDDVRRKKLSEMISGSEDAVPGGSSTGL</sequence>
<reference evidence="1 2" key="1">
    <citation type="journal article" date="2018" name="Front. Plant Sci.">
        <title>Red Clover (Trifolium pratense) and Zigzag Clover (T. medium) - A Picture of Genomic Similarities and Differences.</title>
        <authorList>
            <person name="Dluhosova J."/>
            <person name="Istvanek J."/>
            <person name="Nedelnik J."/>
            <person name="Repkova J."/>
        </authorList>
    </citation>
    <scope>NUCLEOTIDE SEQUENCE [LARGE SCALE GENOMIC DNA]</scope>
    <source>
        <strain evidence="2">cv. 10/8</strain>
        <tissue evidence="1">Leaf</tissue>
    </source>
</reference>
<evidence type="ECO:0000313" key="2">
    <source>
        <dbReference type="Proteomes" id="UP000265520"/>
    </source>
</evidence>
<dbReference type="AlphaFoldDB" id="A0A392Q7B4"/>
<accession>A0A392Q7B4</accession>
<comment type="caution">
    <text evidence="1">The sequence shown here is derived from an EMBL/GenBank/DDBJ whole genome shotgun (WGS) entry which is preliminary data.</text>
</comment>
<protein>
    <submittedName>
        <fullName evidence="1">Protein MOR1-like</fullName>
    </submittedName>
</protein>
<proteinExistence type="predicted"/>